<accession>A0A1F5TLS1</accession>
<dbReference type="AlphaFoldDB" id="A0A1F5TLS1"/>
<keyword evidence="1" id="KW-1133">Transmembrane helix</keyword>
<protein>
    <submittedName>
        <fullName evidence="2">Uncharacterized protein</fullName>
    </submittedName>
</protein>
<comment type="caution">
    <text evidence="2">The sequence shown here is derived from an EMBL/GenBank/DDBJ whole genome shotgun (WGS) entry which is preliminary data.</text>
</comment>
<reference evidence="2 3" key="1">
    <citation type="journal article" date="2016" name="Nat. Commun.">
        <title>Thousands of microbial genomes shed light on interconnected biogeochemical processes in an aquifer system.</title>
        <authorList>
            <person name="Anantharaman K."/>
            <person name="Brown C.T."/>
            <person name="Hug L.A."/>
            <person name="Sharon I."/>
            <person name="Castelle C.J."/>
            <person name="Probst A.J."/>
            <person name="Thomas B.C."/>
            <person name="Singh A."/>
            <person name="Wilkins M.J."/>
            <person name="Karaoz U."/>
            <person name="Brodie E.L."/>
            <person name="Williams K.H."/>
            <person name="Hubbard S.S."/>
            <person name="Banfield J.F."/>
        </authorList>
    </citation>
    <scope>NUCLEOTIDE SEQUENCE [LARGE SCALE GENOMIC DNA]</scope>
</reference>
<proteinExistence type="predicted"/>
<dbReference type="Pfam" id="PF18895">
    <property type="entry name" value="T4SS_pilin"/>
    <property type="match status" value="1"/>
</dbReference>
<evidence type="ECO:0000256" key="1">
    <source>
        <dbReference type="SAM" id="Phobius"/>
    </source>
</evidence>
<name>A0A1F5TLS1_9BACT</name>
<keyword evidence="1" id="KW-0812">Transmembrane</keyword>
<feature type="transmembrane region" description="Helical" evidence="1">
    <location>
        <begin position="106"/>
        <end position="128"/>
    </location>
</feature>
<dbReference type="Proteomes" id="UP000177579">
    <property type="component" value="Unassembled WGS sequence"/>
</dbReference>
<organism evidence="2 3">
    <name type="scientific">Candidatus Falkowbacteria bacterium RIFOXYD2_FULL_34_120</name>
    <dbReference type="NCBI Taxonomy" id="1798007"/>
    <lineage>
        <taxon>Bacteria</taxon>
        <taxon>Candidatus Falkowiibacteriota</taxon>
    </lineage>
</organism>
<gene>
    <name evidence="2" type="ORF">A2531_01590</name>
</gene>
<feature type="transmembrane region" description="Helical" evidence="1">
    <location>
        <begin position="68"/>
        <end position="94"/>
    </location>
</feature>
<dbReference type="EMBL" id="MFGO01000039">
    <property type="protein sequence ID" value="OGF39902.1"/>
    <property type="molecule type" value="Genomic_DNA"/>
</dbReference>
<sequence length="272" mass="29453">MHKNLPKILKITFISVFILQMICLIFILSIPLEGQALTFEPQVPLPGVGKTEINSGSTSLISQYIRAIYIYAIGIVGIVATVVMMFGGILWIVAGGNASKIGEAKAWIVSSITGLLLALSSYMILYTVNPELVNIKMGALQQGTVSTARGCCPGTPTCVNSLEGECKNGFKPGWRCDTTTKQCISPEEEKAQYTTGCCGVTWGETITIEGSSNVVWHPRYYSNKSQTECDALLNDQINALKTAYATTHPADPNFTNFNVQINNELILGETCP</sequence>
<evidence type="ECO:0000313" key="2">
    <source>
        <dbReference type="EMBL" id="OGF39902.1"/>
    </source>
</evidence>
<evidence type="ECO:0000313" key="3">
    <source>
        <dbReference type="Proteomes" id="UP000177579"/>
    </source>
</evidence>
<keyword evidence="1" id="KW-0472">Membrane</keyword>
<feature type="transmembrane region" description="Helical" evidence="1">
    <location>
        <begin position="12"/>
        <end position="32"/>
    </location>
</feature>
<dbReference type="InterPro" id="IPR043993">
    <property type="entry name" value="T4SS_pilin"/>
</dbReference>